<name>A0ABY2LSR6_9LEPT</name>
<gene>
    <name evidence="1" type="ORF">EHQ31_06910</name>
</gene>
<dbReference type="Gene3D" id="3.40.50.1110">
    <property type="entry name" value="SGNH hydrolase"/>
    <property type="match status" value="1"/>
</dbReference>
<dbReference type="SUPFAM" id="SSF52266">
    <property type="entry name" value="SGNH hydrolase"/>
    <property type="match status" value="1"/>
</dbReference>
<dbReference type="Proteomes" id="UP000297465">
    <property type="component" value="Unassembled WGS sequence"/>
</dbReference>
<keyword evidence="1" id="KW-0378">Hydrolase</keyword>
<evidence type="ECO:0000313" key="2">
    <source>
        <dbReference type="Proteomes" id="UP000297465"/>
    </source>
</evidence>
<dbReference type="EMBL" id="RQFO01000009">
    <property type="protein sequence ID" value="TGL04027.1"/>
    <property type="molecule type" value="Genomic_DNA"/>
</dbReference>
<keyword evidence="2" id="KW-1185">Reference proteome</keyword>
<accession>A0ABY2LSR6</accession>
<evidence type="ECO:0000313" key="1">
    <source>
        <dbReference type="EMBL" id="TGL04027.1"/>
    </source>
</evidence>
<comment type="caution">
    <text evidence="1">The sequence shown here is derived from an EMBL/GenBank/DDBJ whole genome shotgun (WGS) entry which is preliminary data.</text>
</comment>
<dbReference type="InterPro" id="IPR036514">
    <property type="entry name" value="SGNH_hydro_sf"/>
</dbReference>
<protein>
    <submittedName>
        <fullName evidence="1">SGNH/GDSL hydrolase family protein</fullName>
    </submittedName>
</protein>
<sequence length="343" mass="40540">MLGLFLFCRSIDSISLYFDSDYGHFHFPINSEIPFYRLGNKEIGKIGEWGTRIGELEKNVSCKYLLLGDSQVFGSGIFWKDTFSEILNRETKCHWVNLGIPGFTLENELSLYQKVRTKISFDRVYLFVYGNDIYETGDTPDFLNFVKKQTWYFRILSFLFPEQSRIYGKRKYFQMVQVRMETELMKLAPSNTQVIHKSTTNEKEFITQKALFSLSPDYFHGSLNTKSIAKKNFQRWYRILRKLNDEIVSANKELVIVYIPLEVEYDPEMFQVYKDIGFVMDSSWIKSNSELITDLNIITKEKNIPLIDLREYMRFRSDLLQLEDIHLNETAHRLIADILKKKP</sequence>
<dbReference type="GO" id="GO:0016787">
    <property type="term" value="F:hydrolase activity"/>
    <property type="evidence" value="ECO:0007669"/>
    <property type="project" value="UniProtKB-KW"/>
</dbReference>
<reference evidence="2" key="1">
    <citation type="journal article" date="2019" name="PLoS Negl. Trop. Dis.">
        <title>Revisiting the worldwide diversity of Leptospira species in the environment.</title>
        <authorList>
            <person name="Vincent A.T."/>
            <person name="Schiettekatte O."/>
            <person name="Bourhy P."/>
            <person name="Veyrier F.J."/>
            <person name="Picardeau M."/>
        </authorList>
    </citation>
    <scope>NUCLEOTIDE SEQUENCE [LARGE SCALE GENOMIC DNA]</scope>
    <source>
        <strain evidence="2">201800278</strain>
    </source>
</reference>
<proteinExistence type="predicted"/>
<organism evidence="1 2">
    <name type="scientific">Leptospira montravelensis</name>
    <dbReference type="NCBI Taxonomy" id="2484961"/>
    <lineage>
        <taxon>Bacteria</taxon>
        <taxon>Pseudomonadati</taxon>
        <taxon>Spirochaetota</taxon>
        <taxon>Spirochaetia</taxon>
        <taxon>Leptospirales</taxon>
        <taxon>Leptospiraceae</taxon>
        <taxon>Leptospira</taxon>
    </lineage>
</organism>